<reference evidence="1 2" key="1">
    <citation type="submission" date="2017-01" db="EMBL/GenBank/DDBJ databases">
        <title>Novel large sulfur bacteria in the metagenomes of groundwater-fed chemosynthetic microbial mats in the Lake Huron basin.</title>
        <authorList>
            <person name="Sharrar A.M."/>
            <person name="Flood B.E."/>
            <person name="Bailey J.V."/>
            <person name="Jones D.S."/>
            <person name="Biddanda B."/>
            <person name="Ruberg S.A."/>
            <person name="Marcus D.N."/>
            <person name="Dick G.J."/>
        </authorList>
    </citation>
    <scope>NUCLEOTIDE SEQUENCE [LARGE SCALE GENOMIC DNA]</scope>
    <source>
        <strain evidence="1">A8</strain>
    </source>
</reference>
<dbReference type="AlphaFoldDB" id="A0A1Y1QPD0"/>
<protein>
    <recommendedName>
        <fullName evidence="3">HPt domain-containing protein</fullName>
    </recommendedName>
</protein>
<accession>A0A1Y1QPD0</accession>
<dbReference type="GO" id="GO:0000160">
    <property type="term" value="P:phosphorelay signal transduction system"/>
    <property type="evidence" value="ECO:0007669"/>
    <property type="project" value="InterPro"/>
</dbReference>
<dbReference type="EMBL" id="MTEJ01000107">
    <property type="protein sequence ID" value="OQX10667.1"/>
    <property type="molecule type" value="Genomic_DNA"/>
</dbReference>
<comment type="caution">
    <text evidence="1">The sequence shown here is derived from an EMBL/GenBank/DDBJ whole genome shotgun (WGS) entry which is preliminary data.</text>
</comment>
<proteinExistence type="predicted"/>
<dbReference type="InterPro" id="IPR036641">
    <property type="entry name" value="HPT_dom_sf"/>
</dbReference>
<gene>
    <name evidence="1" type="ORF">BWK73_19745</name>
</gene>
<organism evidence="1 2">
    <name type="scientific">Thiothrix lacustris</name>
    <dbReference type="NCBI Taxonomy" id="525917"/>
    <lineage>
        <taxon>Bacteria</taxon>
        <taxon>Pseudomonadati</taxon>
        <taxon>Pseudomonadota</taxon>
        <taxon>Gammaproteobacteria</taxon>
        <taxon>Thiotrichales</taxon>
        <taxon>Thiotrichaceae</taxon>
        <taxon>Thiothrix</taxon>
    </lineage>
</organism>
<evidence type="ECO:0000313" key="1">
    <source>
        <dbReference type="EMBL" id="OQX10667.1"/>
    </source>
</evidence>
<evidence type="ECO:0008006" key="3">
    <source>
        <dbReference type="Google" id="ProtNLM"/>
    </source>
</evidence>
<name>A0A1Y1QPD0_9GAMM</name>
<sequence>MEYKITLALDTLIADLGEEEAVDFVRFALPRLNERRELLHTLLLQEDWKAAASLAHKTLSSVRVYDDGSLEAALLTVERQAVAEISQAAFQQDLQDTFKRVLAGVEAWLGTIERNRLNSP</sequence>
<evidence type="ECO:0000313" key="2">
    <source>
        <dbReference type="Proteomes" id="UP000192491"/>
    </source>
</evidence>
<dbReference type="Proteomes" id="UP000192491">
    <property type="component" value="Unassembled WGS sequence"/>
</dbReference>
<dbReference type="SUPFAM" id="SSF47226">
    <property type="entry name" value="Histidine-containing phosphotransfer domain, HPT domain"/>
    <property type="match status" value="1"/>
</dbReference>